<dbReference type="Gene3D" id="3.40.630.30">
    <property type="match status" value="1"/>
</dbReference>
<accession>A0A150F3S5</accession>
<dbReference type="GO" id="GO:0008999">
    <property type="term" value="F:protein-N-terminal-alanine acetyltransferase activity"/>
    <property type="evidence" value="ECO:0007669"/>
    <property type="project" value="TreeGrafter"/>
</dbReference>
<dbReference type="STRING" id="1793963.AXI58_02405"/>
<dbReference type="RefSeq" id="WP_061522796.1">
    <property type="nucleotide sequence ID" value="NZ_JANBMN010000052.1"/>
</dbReference>
<dbReference type="SUPFAM" id="SSF55729">
    <property type="entry name" value="Acyl-CoA N-acyltransferases (Nat)"/>
    <property type="match status" value="1"/>
</dbReference>
<keyword evidence="2" id="KW-0689">Ribosomal protein</keyword>
<keyword evidence="3" id="KW-1185">Reference proteome</keyword>
<dbReference type="EMBL" id="LSBA01000034">
    <property type="protein sequence ID" value="KXZ15607.1"/>
    <property type="molecule type" value="Genomic_DNA"/>
</dbReference>
<evidence type="ECO:0000259" key="1">
    <source>
        <dbReference type="PROSITE" id="PS51186"/>
    </source>
</evidence>
<dbReference type="GO" id="GO:0005840">
    <property type="term" value="C:ribosome"/>
    <property type="evidence" value="ECO:0007669"/>
    <property type="project" value="UniProtKB-KW"/>
</dbReference>
<dbReference type="InterPro" id="IPR016181">
    <property type="entry name" value="Acyl_CoA_acyltransferase"/>
</dbReference>
<dbReference type="InterPro" id="IPR000182">
    <property type="entry name" value="GNAT_dom"/>
</dbReference>
<dbReference type="GO" id="GO:0005737">
    <property type="term" value="C:cytoplasm"/>
    <property type="evidence" value="ECO:0007669"/>
    <property type="project" value="TreeGrafter"/>
</dbReference>
<protein>
    <submittedName>
        <fullName evidence="2">Ribosomal protein acetyltransferase</fullName>
    </submittedName>
</protein>
<keyword evidence="2" id="KW-0808">Transferase</keyword>
<dbReference type="PANTHER" id="PTHR43441:SF12">
    <property type="entry name" value="RIBOSOMAL N-ACETYLTRANSFERASE YDAF-RELATED"/>
    <property type="match status" value="1"/>
</dbReference>
<dbReference type="Pfam" id="PF13302">
    <property type="entry name" value="Acetyltransf_3"/>
    <property type="match status" value="1"/>
</dbReference>
<dbReference type="InterPro" id="IPR051908">
    <property type="entry name" value="Ribosomal_N-acetyltransferase"/>
</dbReference>
<dbReference type="PANTHER" id="PTHR43441">
    <property type="entry name" value="RIBOSOMAL-PROTEIN-SERINE ACETYLTRANSFERASE"/>
    <property type="match status" value="1"/>
</dbReference>
<evidence type="ECO:0000313" key="3">
    <source>
        <dbReference type="Proteomes" id="UP000075430"/>
    </source>
</evidence>
<comment type="caution">
    <text evidence="2">The sequence shown here is derived from an EMBL/GenBank/DDBJ whole genome shotgun (WGS) entry which is preliminary data.</text>
</comment>
<dbReference type="GO" id="GO:1990189">
    <property type="term" value="F:protein N-terminal-serine acetyltransferase activity"/>
    <property type="evidence" value="ECO:0007669"/>
    <property type="project" value="TreeGrafter"/>
</dbReference>
<sequence>MFSYQIDENLTIRLLTHEDTDELYTVIKRNQKHLSEWLSWAEELADIDTYRNVLIPEWRYKYAEQKGFDAGIFLNGHFCGMISVHNLDTVNHKAEIGYWLDRNYEGRGMITACCRAVIAHAFYDLGLNRIMICAAEKNAKSRAIPERLGFQREGLTREGIFAQGRYHDSVNYSMLRREWNTDK</sequence>
<organism evidence="2 3">
    <name type="scientific">Bacillus nakamurai</name>
    <dbReference type="NCBI Taxonomy" id="1793963"/>
    <lineage>
        <taxon>Bacteria</taxon>
        <taxon>Bacillati</taxon>
        <taxon>Bacillota</taxon>
        <taxon>Bacilli</taxon>
        <taxon>Bacillales</taxon>
        <taxon>Bacillaceae</taxon>
        <taxon>Bacillus</taxon>
    </lineage>
</organism>
<keyword evidence="2" id="KW-0687">Ribonucleoprotein</keyword>
<reference evidence="3" key="1">
    <citation type="submission" date="2016-02" db="EMBL/GenBank/DDBJ databases">
        <authorList>
            <person name="Dunlap C."/>
        </authorList>
    </citation>
    <scope>NUCLEOTIDE SEQUENCE [LARGE SCALE GENOMIC DNA]</scope>
    <source>
        <strain evidence="3">NRRL B-41092</strain>
    </source>
</reference>
<dbReference type="Proteomes" id="UP000075430">
    <property type="component" value="Unassembled WGS sequence"/>
</dbReference>
<dbReference type="AlphaFoldDB" id="A0A150F3S5"/>
<proteinExistence type="predicted"/>
<gene>
    <name evidence="2" type="ORF">AXI58_02405</name>
</gene>
<evidence type="ECO:0000313" key="2">
    <source>
        <dbReference type="EMBL" id="KXZ15607.1"/>
    </source>
</evidence>
<dbReference type="PROSITE" id="PS51186">
    <property type="entry name" value="GNAT"/>
    <property type="match status" value="1"/>
</dbReference>
<name>A0A150F3S5_9BACI</name>
<feature type="domain" description="N-acetyltransferase" evidence="1">
    <location>
        <begin position="10"/>
        <end position="177"/>
    </location>
</feature>